<dbReference type="CDD" id="cd06261">
    <property type="entry name" value="TM_PBP2"/>
    <property type="match status" value="1"/>
</dbReference>
<comment type="subcellular location">
    <subcellularLocation>
        <location evidence="1">Cell inner membrane</location>
        <topology evidence="1">Multi-pass membrane protein</topology>
    </subcellularLocation>
    <subcellularLocation>
        <location evidence="8">Cell membrane</location>
        <topology evidence="8">Multi-pass membrane protein</topology>
    </subcellularLocation>
</comment>
<keyword evidence="4" id="KW-0997">Cell inner membrane</keyword>
<feature type="transmembrane region" description="Helical" evidence="8">
    <location>
        <begin position="84"/>
        <end position="106"/>
    </location>
</feature>
<dbReference type="EMBL" id="CP009787">
    <property type="protein sequence ID" value="AJJ12104.1"/>
    <property type="molecule type" value="Genomic_DNA"/>
</dbReference>
<evidence type="ECO:0000313" key="11">
    <source>
        <dbReference type="Proteomes" id="UP000031914"/>
    </source>
</evidence>
<keyword evidence="6 8" id="KW-1133">Transmembrane helix</keyword>
<sequence>MIETAITLDQFIQALHDTLVMVSISLVIGSLIGIPLGILLVVTRPGGLIKNRLFYNILNPIINIIRSLPFIILMVAIIPLTRLIVHTTIGTPGAIVPLIIFIAPYIGRLVENSLLDVNPGILEAAKSMGATPLQAIWYFLLPEALSSLILALTTATIGLIGATAMAGTVGGGGIGDLAITYGYQRFDTFVTVTTAIVLIITVQLIQSLGNLFASKIRRE</sequence>
<dbReference type="PROSITE" id="PS50928">
    <property type="entry name" value="ABC_TM1"/>
    <property type="match status" value="1"/>
</dbReference>
<keyword evidence="11" id="KW-1185">Reference proteome</keyword>
<evidence type="ECO:0000256" key="6">
    <source>
        <dbReference type="ARBA" id="ARBA00022989"/>
    </source>
</evidence>
<comment type="similarity">
    <text evidence="8">Belongs to the binding-protein-dependent transport system permease family.</text>
</comment>
<feature type="transmembrane region" description="Helical" evidence="8">
    <location>
        <begin position="148"/>
        <end position="169"/>
    </location>
</feature>
<feature type="transmembrane region" description="Helical" evidence="8">
    <location>
        <begin position="20"/>
        <end position="42"/>
    </location>
</feature>
<evidence type="ECO:0000256" key="5">
    <source>
        <dbReference type="ARBA" id="ARBA00022692"/>
    </source>
</evidence>
<evidence type="ECO:0000256" key="3">
    <source>
        <dbReference type="ARBA" id="ARBA00022475"/>
    </source>
</evidence>
<keyword evidence="7 8" id="KW-0472">Membrane</keyword>
<evidence type="ECO:0000256" key="8">
    <source>
        <dbReference type="RuleBase" id="RU363032"/>
    </source>
</evidence>
<evidence type="ECO:0000256" key="7">
    <source>
        <dbReference type="ARBA" id="ARBA00023136"/>
    </source>
</evidence>
<evidence type="ECO:0000256" key="4">
    <source>
        <dbReference type="ARBA" id="ARBA00022519"/>
    </source>
</evidence>
<dbReference type="PANTHER" id="PTHR30450">
    <property type="entry name" value="ABC TRANSPORTER PERMEASE"/>
    <property type="match status" value="1"/>
</dbReference>
<dbReference type="RefSeq" id="WP_032816360.1">
    <property type="nucleotide sequence ID" value="NZ_CP009787.1"/>
</dbReference>
<dbReference type="SUPFAM" id="SSF161098">
    <property type="entry name" value="MetI-like"/>
    <property type="match status" value="1"/>
</dbReference>
<keyword evidence="2 8" id="KW-0813">Transport</keyword>
<dbReference type="InterPro" id="IPR051322">
    <property type="entry name" value="AA_ABC_Transporter_Permease"/>
</dbReference>
<dbReference type="Pfam" id="PF00528">
    <property type="entry name" value="BPD_transp_1"/>
    <property type="match status" value="1"/>
</dbReference>
<keyword evidence="5 8" id="KW-0812">Transmembrane</keyword>
<dbReference type="Proteomes" id="UP000031914">
    <property type="component" value="Chromosome"/>
</dbReference>
<evidence type="ECO:0000256" key="2">
    <source>
        <dbReference type="ARBA" id="ARBA00022448"/>
    </source>
</evidence>
<feature type="transmembrane region" description="Helical" evidence="8">
    <location>
        <begin position="54"/>
        <end position="78"/>
    </location>
</feature>
<organism evidence="10 11">
    <name type="scientific">Yersinia rohdei</name>
    <dbReference type="NCBI Taxonomy" id="29485"/>
    <lineage>
        <taxon>Bacteria</taxon>
        <taxon>Pseudomonadati</taxon>
        <taxon>Pseudomonadota</taxon>
        <taxon>Gammaproteobacteria</taxon>
        <taxon>Enterobacterales</taxon>
        <taxon>Yersiniaceae</taxon>
        <taxon>Yersinia</taxon>
    </lineage>
</organism>
<dbReference type="InterPro" id="IPR000515">
    <property type="entry name" value="MetI-like"/>
</dbReference>
<dbReference type="Gene3D" id="1.10.3720.10">
    <property type="entry name" value="MetI-like"/>
    <property type="match status" value="1"/>
</dbReference>
<keyword evidence="3" id="KW-1003">Cell membrane</keyword>
<dbReference type="PANTHER" id="PTHR30450:SF14">
    <property type="entry name" value="TRANSPORTER, PERMEASE PROTEIN, PUTATIVE-RELATED"/>
    <property type="match status" value="1"/>
</dbReference>
<protein>
    <submittedName>
        <fullName evidence="10">Binding--dependent transport system inner membrane component family protein</fullName>
    </submittedName>
</protein>
<evidence type="ECO:0000313" key="10">
    <source>
        <dbReference type="EMBL" id="AJJ12104.1"/>
    </source>
</evidence>
<feature type="transmembrane region" description="Helical" evidence="8">
    <location>
        <begin position="189"/>
        <end position="213"/>
    </location>
</feature>
<feature type="domain" description="ABC transmembrane type-1" evidence="9">
    <location>
        <begin position="15"/>
        <end position="209"/>
    </location>
</feature>
<accession>A0ABM5SFR7</accession>
<dbReference type="InterPro" id="IPR035906">
    <property type="entry name" value="MetI-like_sf"/>
</dbReference>
<dbReference type="GeneID" id="45567839"/>
<gene>
    <name evidence="10" type="ORF">CH64_2559</name>
</gene>
<evidence type="ECO:0000259" key="9">
    <source>
        <dbReference type="PROSITE" id="PS50928"/>
    </source>
</evidence>
<evidence type="ECO:0000256" key="1">
    <source>
        <dbReference type="ARBA" id="ARBA00004429"/>
    </source>
</evidence>
<proteinExistence type="inferred from homology"/>
<reference evidence="10 11" key="1">
    <citation type="journal article" date="2015" name="Genome Announc.">
        <title>Thirty-Two Complete Genome Assemblies of Nine Yersinia Species, Including Y. pestis, Y. pseudotuberculosis, and Y. enterocolitica.</title>
        <authorList>
            <person name="Johnson S.L."/>
            <person name="Daligault H.E."/>
            <person name="Davenport K.W."/>
            <person name="Jaissle J."/>
            <person name="Frey K.G."/>
            <person name="Ladner J.T."/>
            <person name="Broomall S.M."/>
            <person name="Bishop-Lilly K.A."/>
            <person name="Bruce D.C."/>
            <person name="Coyne S.R."/>
            <person name="Gibbons H.S."/>
            <person name="Lo C.C."/>
            <person name="Munk A.C."/>
            <person name="Rosenzweig C.N."/>
            <person name="Koroleva G.I."/>
            <person name="Palacios G.F."/>
            <person name="Redden C.L."/>
            <person name="Xu Y."/>
            <person name="Minogue T.D."/>
            <person name="Chain P.S."/>
        </authorList>
    </citation>
    <scope>NUCLEOTIDE SEQUENCE [LARGE SCALE GENOMIC DNA]</scope>
    <source>
        <strain evidence="10 11">YRA</strain>
    </source>
</reference>
<name>A0ABM5SFR7_YERRO</name>